<organism evidence="2 3">
    <name type="scientific">Tanacetum coccineum</name>
    <dbReference type="NCBI Taxonomy" id="301880"/>
    <lineage>
        <taxon>Eukaryota</taxon>
        <taxon>Viridiplantae</taxon>
        <taxon>Streptophyta</taxon>
        <taxon>Embryophyta</taxon>
        <taxon>Tracheophyta</taxon>
        <taxon>Spermatophyta</taxon>
        <taxon>Magnoliopsida</taxon>
        <taxon>eudicotyledons</taxon>
        <taxon>Gunneridae</taxon>
        <taxon>Pentapetalae</taxon>
        <taxon>asterids</taxon>
        <taxon>campanulids</taxon>
        <taxon>Asterales</taxon>
        <taxon>Asteraceae</taxon>
        <taxon>Asteroideae</taxon>
        <taxon>Anthemideae</taxon>
        <taxon>Anthemidinae</taxon>
        <taxon>Tanacetum</taxon>
    </lineage>
</organism>
<reference evidence="2" key="2">
    <citation type="submission" date="2022-01" db="EMBL/GenBank/DDBJ databases">
        <authorList>
            <person name="Yamashiro T."/>
            <person name="Shiraishi A."/>
            <person name="Satake H."/>
            <person name="Nakayama K."/>
        </authorList>
    </citation>
    <scope>NUCLEOTIDE SEQUENCE</scope>
</reference>
<name>A0ABQ5E7J7_9ASTR</name>
<feature type="compositionally biased region" description="Basic and acidic residues" evidence="1">
    <location>
        <begin position="114"/>
        <end position="127"/>
    </location>
</feature>
<proteinExistence type="predicted"/>
<accession>A0ABQ5E7J7</accession>
<evidence type="ECO:0000313" key="3">
    <source>
        <dbReference type="Proteomes" id="UP001151760"/>
    </source>
</evidence>
<dbReference type="Proteomes" id="UP001151760">
    <property type="component" value="Unassembled WGS sequence"/>
</dbReference>
<dbReference type="EMBL" id="BQNB010016019">
    <property type="protein sequence ID" value="GJT46848.1"/>
    <property type="molecule type" value="Genomic_DNA"/>
</dbReference>
<keyword evidence="3" id="KW-1185">Reference proteome</keyword>
<evidence type="ECO:0000313" key="2">
    <source>
        <dbReference type="EMBL" id="GJT46848.1"/>
    </source>
</evidence>
<feature type="region of interest" description="Disordered" evidence="1">
    <location>
        <begin position="90"/>
        <end position="153"/>
    </location>
</feature>
<protein>
    <submittedName>
        <fullName evidence="2">Uncharacterized protein</fullName>
    </submittedName>
</protein>
<sequence length="164" mass="18479">MKASSEMAHIARVVGITFKAVKLLVRHVMTSELDSPETSYISRSTCTRTIYTIAEYDRPNIPVGQHAFDSEEYPSEHWDSDLQRDINDTAATPMPVEAEPARIEESEPFEQEESEPKEQEELGHEVSSHQTATPPPPPATVIPPRTQPSLYRQQIARIRVADLL</sequence>
<comment type="caution">
    <text evidence="2">The sequence shown here is derived from an EMBL/GenBank/DDBJ whole genome shotgun (WGS) entry which is preliminary data.</text>
</comment>
<reference evidence="2" key="1">
    <citation type="journal article" date="2022" name="Int. J. Mol. Sci.">
        <title>Draft Genome of Tanacetum Coccineum: Genomic Comparison of Closely Related Tanacetum-Family Plants.</title>
        <authorList>
            <person name="Yamashiro T."/>
            <person name="Shiraishi A."/>
            <person name="Nakayama K."/>
            <person name="Satake H."/>
        </authorList>
    </citation>
    <scope>NUCLEOTIDE SEQUENCE</scope>
</reference>
<gene>
    <name evidence="2" type="ORF">Tco_0955563</name>
</gene>
<evidence type="ECO:0000256" key="1">
    <source>
        <dbReference type="SAM" id="MobiDB-lite"/>
    </source>
</evidence>